<organism evidence="2 3">
    <name type="scientific">Collinsella aerofaciens (strain ATCC 25986 / DSM 3979 / JCM 10188 / KCTC 3647 / NCTC 11838 / VPI 1003)</name>
    <dbReference type="NCBI Taxonomy" id="411903"/>
    <lineage>
        <taxon>Bacteria</taxon>
        <taxon>Bacillati</taxon>
        <taxon>Actinomycetota</taxon>
        <taxon>Coriobacteriia</taxon>
        <taxon>Coriobacteriales</taxon>
        <taxon>Coriobacteriaceae</taxon>
        <taxon>Collinsella</taxon>
    </lineage>
</organism>
<name>A4E7Z0_COLAA</name>
<dbReference type="AlphaFoldDB" id="A4E7Z0"/>
<sequence length="37" mass="4303">MCQKHRLPRKSSRSPNCTNVKITNYGDGLEHVDETMR</sequence>
<evidence type="ECO:0000313" key="3">
    <source>
        <dbReference type="Proteomes" id="UP000002979"/>
    </source>
</evidence>
<reference evidence="2 3" key="1">
    <citation type="submission" date="2007-01" db="EMBL/GenBank/DDBJ databases">
        <title>Draft genome sequence of Collinsella aerofaciens (ATCC 25986).</title>
        <authorList>
            <person name="Sudarsanam P."/>
            <person name="Ley R."/>
            <person name="Guruge J."/>
            <person name="Turnbaugh P.J."/>
            <person name="Mahowald M."/>
            <person name="Liep D."/>
            <person name="Gordon J."/>
        </authorList>
    </citation>
    <scope>NUCLEOTIDE SEQUENCE [LARGE SCALE GENOMIC DNA]</scope>
    <source>
        <strain evidence="3">ATCC 25986 / DSM 3979 / JCM 10188 / KCTC 3647 / NCTC 11838 / VPI 1003</strain>
    </source>
</reference>
<protein>
    <submittedName>
        <fullName evidence="2">Uncharacterized protein</fullName>
    </submittedName>
</protein>
<dbReference type="EMBL" id="AAVN02000002">
    <property type="protein sequence ID" value="EBA40006.1"/>
    <property type="molecule type" value="Genomic_DNA"/>
</dbReference>
<evidence type="ECO:0000313" key="2">
    <source>
        <dbReference type="EMBL" id="EBA40006.1"/>
    </source>
</evidence>
<feature type="compositionally biased region" description="Basic residues" evidence="1">
    <location>
        <begin position="1"/>
        <end position="12"/>
    </location>
</feature>
<comment type="caution">
    <text evidence="2">The sequence shown here is derived from an EMBL/GenBank/DDBJ whole genome shotgun (WGS) entry which is preliminary data.</text>
</comment>
<feature type="region of interest" description="Disordered" evidence="1">
    <location>
        <begin position="1"/>
        <end position="21"/>
    </location>
</feature>
<gene>
    <name evidence="2" type="ORF">COLAER_00529</name>
</gene>
<accession>A4E7Z0</accession>
<reference evidence="2 3" key="2">
    <citation type="submission" date="2007-04" db="EMBL/GenBank/DDBJ databases">
        <authorList>
            <person name="Fulton L."/>
            <person name="Clifton S."/>
            <person name="Fulton B."/>
            <person name="Xu J."/>
            <person name="Minx P."/>
            <person name="Mardis E.R."/>
            <person name="Wilson R.K."/>
        </authorList>
    </citation>
    <scope>NUCLEOTIDE SEQUENCE [LARGE SCALE GENOMIC DNA]</scope>
    <source>
        <strain evidence="3">ATCC 25986 / DSM 3979 / JCM 10188 / KCTC 3647 / NCTC 11838 / VPI 1003</strain>
    </source>
</reference>
<dbReference type="Proteomes" id="UP000002979">
    <property type="component" value="Unassembled WGS sequence"/>
</dbReference>
<proteinExistence type="predicted"/>
<evidence type="ECO:0000256" key="1">
    <source>
        <dbReference type="SAM" id="MobiDB-lite"/>
    </source>
</evidence>